<reference evidence="3" key="1">
    <citation type="journal article" date="2019" name="Int. J. Syst. Evol. Microbiol.">
        <title>The Global Catalogue of Microorganisms (GCM) 10K type strain sequencing project: providing services to taxonomists for standard genome sequencing and annotation.</title>
        <authorList>
            <consortium name="The Broad Institute Genomics Platform"/>
            <consortium name="The Broad Institute Genome Sequencing Center for Infectious Disease"/>
            <person name="Wu L."/>
            <person name="Ma J."/>
        </authorList>
    </citation>
    <scope>NUCLEOTIDE SEQUENCE [LARGE SCALE GENOMIC DNA]</scope>
    <source>
        <strain evidence="3">CCM 8875</strain>
    </source>
</reference>
<evidence type="ECO:0000313" key="2">
    <source>
        <dbReference type="EMBL" id="MFD1483360.1"/>
    </source>
</evidence>
<keyword evidence="1" id="KW-0812">Transmembrane</keyword>
<comment type="caution">
    <text evidence="2">The sequence shown here is derived from an EMBL/GenBank/DDBJ whole genome shotgun (WGS) entry which is preliminary data.</text>
</comment>
<keyword evidence="1" id="KW-1133">Transmembrane helix</keyword>
<evidence type="ECO:0000313" key="3">
    <source>
        <dbReference type="Proteomes" id="UP001597302"/>
    </source>
</evidence>
<protein>
    <submittedName>
        <fullName evidence="2">Uncharacterized protein</fullName>
    </submittedName>
</protein>
<feature type="transmembrane region" description="Helical" evidence="1">
    <location>
        <begin position="107"/>
        <end position="127"/>
    </location>
</feature>
<accession>A0ABW4E4G0</accession>
<dbReference type="Proteomes" id="UP001597302">
    <property type="component" value="Unassembled WGS sequence"/>
</dbReference>
<keyword evidence="1" id="KW-0472">Membrane</keyword>
<name>A0ABW4E4G0_9RHOB</name>
<keyword evidence="3" id="KW-1185">Reference proteome</keyword>
<organism evidence="2 3">
    <name type="scientific">Paracoccus nototheniae</name>
    <dbReference type="NCBI Taxonomy" id="2489002"/>
    <lineage>
        <taxon>Bacteria</taxon>
        <taxon>Pseudomonadati</taxon>
        <taxon>Pseudomonadota</taxon>
        <taxon>Alphaproteobacteria</taxon>
        <taxon>Rhodobacterales</taxon>
        <taxon>Paracoccaceae</taxon>
        <taxon>Paracoccus</taxon>
    </lineage>
</organism>
<dbReference type="EMBL" id="JBHTOQ010000045">
    <property type="protein sequence ID" value="MFD1483360.1"/>
    <property type="molecule type" value="Genomic_DNA"/>
</dbReference>
<sequence>MTRKTHSFDDIPAMADEIAVLMASRLGGARRGERPPLQVMLRRRGGALPARLRARAARLAEADLLCAQPKIARQLPRDRLGRDHAALSAHLRPLGELSRWQGRATTFAASVALGLLVVGALAIWIMVQRGLI</sequence>
<evidence type="ECO:0000256" key="1">
    <source>
        <dbReference type="SAM" id="Phobius"/>
    </source>
</evidence>
<gene>
    <name evidence="2" type="ORF">ACFQ5P_18865</name>
</gene>
<proteinExistence type="predicted"/>
<dbReference type="RefSeq" id="WP_131575958.1">
    <property type="nucleotide sequence ID" value="NZ_CBCSAJ010000030.1"/>
</dbReference>